<keyword evidence="6" id="KW-1185">Reference proteome</keyword>
<accession>A0AAV3R3Y8</accession>
<proteinExistence type="inferred from homology"/>
<comment type="caution">
    <text evidence="5">The sequence shown here is derived from an EMBL/GenBank/DDBJ whole genome shotgun (WGS) entry which is preliminary data.</text>
</comment>
<feature type="repeat" description="PPR" evidence="3">
    <location>
        <begin position="293"/>
        <end position="327"/>
    </location>
</feature>
<feature type="compositionally biased region" description="Polar residues" evidence="4">
    <location>
        <begin position="1"/>
        <end position="15"/>
    </location>
</feature>
<protein>
    <recommendedName>
        <fullName evidence="7">Pentatricopeptide repeat-containing protein</fullName>
    </recommendedName>
</protein>
<dbReference type="EMBL" id="BAABME010024504">
    <property type="protein sequence ID" value="GAA0170336.1"/>
    <property type="molecule type" value="Genomic_DNA"/>
</dbReference>
<dbReference type="NCBIfam" id="TIGR00756">
    <property type="entry name" value="PPR"/>
    <property type="match status" value="6"/>
</dbReference>
<gene>
    <name evidence="5" type="ORF">LIER_40933</name>
</gene>
<dbReference type="PROSITE" id="PS51375">
    <property type="entry name" value="PPR"/>
    <property type="match status" value="7"/>
</dbReference>
<dbReference type="PANTHER" id="PTHR47447">
    <property type="entry name" value="OS03G0856100 PROTEIN"/>
    <property type="match status" value="1"/>
</dbReference>
<dbReference type="Gene3D" id="1.25.40.10">
    <property type="entry name" value="Tetratricopeptide repeat domain"/>
    <property type="match status" value="4"/>
</dbReference>
<feature type="compositionally biased region" description="Basic and acidic residues" evidence="4">
    <location>
        <begin position="47"/>
        <end position="61"/>
    </location>
</feature>
<dbReference type="Pfam" id="PF13812">
    <property type="entry name" value="PPR_3"/>
    <property type="match status" value="1"/>
</dbReference>
<feature type="region of interest" description="Disordered" evidence="4">
    <location>
        <begin position="1"/>
        <end position="64"/>
    </location>
</feature>
<evidence type="ECO:0000256" key="1">
    <source>
        <dbReference type="ARBA" id="ARBA00007626"/>
    </source>
</evidence>
<feature type="repeat" description="PPR" evidence="3">
    <location>
        <begin position="328"/>
        <end position="362"/>
    </location>
</feature>
<dbReference type="Pfam" id="PF13041">
    <property type="entry name" value="PPR_2"/>
    <property type="match status" value="3"/>
</dbReference>
<dbReference type="Pfam" id="PF01535">
    <property type="entry name" value="PPR"/>
    <property type="match status" value="1"/>
</dbReference>
<evidence type="ECO:0000313" key="6">
    <source>
        <dbReference type="Proteomes" id="UP001454036"/>
    </source>
</evidence>
<reference evidence="5 6" key="1">
    <citation type="submission" date="2024-01" db="EMBL/GenBank/DDBJ databases">
        <title>The complete chloroplast genome sequence of Lithospermum erythrorhizon: insights into the phylogenetic relationship among Boraginaceae species and the maternal lineages of purple gromwells.</title>
        <authorList>
            <person name="Okada T."/>
            <person name="Watanabe K."/>
        </authorList>
    </citation>
    <scope>NUCLEOTIDE SEQUENCE [LARGE SCALE GENOMIC DNA]</scope>
</reference>
<sequence>MSSLTGPTNPFQPSFNHPPKPQPDKQNRTIITNNNVKPTRNLNPSELKQREARERKQETNKKVASKKAISIILRREATKEVIEKKKGGSKRLLPRTVLEALHERITALRWESALKRFITFHGKPQYLTKSHRGYPSQVFELLREQLWYRPNTGIYIKLIVMLGKCKQPVKAQLLFQEMIDDGCDVNSETYTALLSAYSRSGYFNEAFSILELMKKTPYCQPDVFTYSILLKSCLHVQDFEKAKSVLSDMASQGIKPNTITYNTLIDAYGKAKRFTEMESILVEMLRQRDCEPDVWTMNSTLRAFGGSGQIEMMENCYDKFQSSGINPNIKTFNILLDSYGKTGNYEKMSSVMEYMQKYHFSWTLVTYNIVIDAFGRAGDLKQMEFLFRLMQSERIKPNCVTLCSLIKAYGQAGKLEKIESILHYIENSDMTLDIVFFNSLVDAFGMMGCLAEMKGVLEMMEKKGCKPDKITYRTMIKAYSINGMSNQAKELLNVLASLKKH</sequence>
<evidence type="ECO:0000256" key="4">
    <source>
        <dbReference type="SAM" id="MobiDB-lite"/>
    </source>
</evidence>
<keyword evidence="2" id="KW-0677">Repeat</keyword>
<dbReference type="InterPro" id="IPR002885">
    <property type="entry name" value="PPR_rpt"/>
</dbReference>
<evidence type="ECO:0000256" key="3">
    <source>
        <dbReference type="PROSITE-ProRule" id="PRU00708"/>
    </source>
</evidence>
<dbReference type="Proteomes" id="UP001454036">
    <property type="component" value="Unassembled WGS sequence"/>
</dbReference>
<evidence type="ECO:0000256" key="2">
    <source>
        <dbReference type="ARBA" id="ARBA00022737"/>
    </source>
</evidence>
<dbReference type="AlphaFoldDB" id="A0AAV3R3Y8"/>
<evidence type="ECO:0008006" key="7">
    <source>
        <dbReference type="Google" id="ProtNLM"/>
    </source>
</evidence>
<evidence type="ECO:0000313" key="5">
    <source>
        <dbReference type="EMBL" id="GAA0170336.1"/>
    </source>
</evidence>
<feature type="repeat" description="PPR" evidence="3">
    <location>
        <begin position="186"/>
        <end position="220"/>
    </location>
</feature>
<organism evidence="5 6">
    <name type="scientific">Lithospermum erythrorhizon</name>
    <name type="common">Purple gromwell</name>
    <name type="synonym">Lithospermum officinale var. erythrorhizon</name>
    <dbReference type="NCBI Taxonomy" id="34254"/>
    <lineage>
        <taxon>Eukaryota</taxon>
        <taxon>Viridiplantae</taxon>
        <taxon>Streptophyta</taxon>
        <taxon>Embryophyta</taxon>
        <taxon>Tracheophyta</taxon>
        <taxon>Spermatophyta</taxon>
        <taxon>Magnoliopsida</taxon>
        <taxon>eudicotyledons</taxon>
        <taxon>Gunneridae</taxon>
        <taxon>Pentapetalae</taxon>
        <taxon>asterids</taxon>
        <taxon>lamiids</taxon>
        <taxon>Boraginales</taxon>
        <taxon>Boraginaceae</taxon>
        <taxon>Boraginoideae</taxon>
        <taxon>Lithospermeae</taxon>
        <taxon>Lithospermum</taxon>
    </lineage>
</organism>
<dbReference type="PANTHER" id="PTHR47447:SF21">
    <property type="entry name" value="PENTACOTRIPEPTIDE-REPEAT REGION OF PRORP DOMAIN-CONTAINING PROTEIN"/>
    <property type="match status" value="1"/>
</dbReference>
<feature type="repeat" description="PPR" evidence="3">
    <location>
        <begin position="222"/>
        <end position="256"/>
    </location>
</feature>
<dbReference type="InterPro" id="IPR011990">
    <property type="entry name" value="TPR-like_helical_dom_sf"/>
</dbReference>
<comment type="similarity">
    <text evidence="1">Belongs to the PPR family. P subfamily.</text>
</comment>
<name>A0AAV3R3Y8_LITER</name>
<feature type="repeat" description="PPR" evidence="3">
    <location>
        <begin position="257"/>
        <end position="292"/>
    </location>
</feature>
<feature type="compositionally biased region" description="Polar residues" evidence="4">
    <location>
        <begin position="28"/>
        <end position="46"/>
    </location>
</feature>
<feature type="repeat" description="PPR" evidence="3">
    <location>
        <begin position="433"/>
        <end position="467"/>
    </location>
</feature>
<feature type="repeat" description="PPR" evidence="3">
    <location>
        <begin position="363"/>
        <end position="397"/>
    </location>
</feature>